<dbReference type="InterPro" id="IPR032675">
    <property type="entry name" value="LRR_dom_sf"/>
</dbReference>
<dbReference type="EMBL" id="NHTK01001340">
    <property type="protein sequence ID" value="PPQ99974.1"/>
    <property type="molecule type" value="Genomic_DNA"/>
</dbReference>
<evidence type="ECO:0008006" key="3">
    <source>
        <dbReference type="Google" id="ProtNLM"/>
    </source>
</evidence>
<keyword evidence="2" id="KW-1185">Reference proteome</keyword>
<dbReference type="InParanoid" id="A0A409YAE2"/>
<dbReference type="OrthoDB" id="3069268at2759"/>
<sequence>MFAKYFDGPVIEEEVRRLLHFGSCVRSLGRPMYTWRYRSGHNGYRLGDRVCLVIACALAGRPLLPNLKDLMLHFESKWDDPALLHLIHSPQLQSVYLSASREFSKIDDITLFVQRHANAPNMRVLTIDCLSRLPVVQTSTSFQNLAQLTLSTKPSRPIPTSVIHQWSTLKNLKWISLETGGFKSTSDRPTTKPCFGSLEILRLDCPLDAAATFLSTATFPVLSQFSFNLMLPKSPNSQVYPWTRMLEALRSGTSSHFQELYIKLWDDSTPECTLRNTRFTASYPGVPFADLEPILLQFKFVTFATHLPLLQPLALEDVLKIRDAWPEIETLVLEMLHTVEPQLDLTVLKLFSDQSCESLRDLYLVVDAADIPRPKKIRSTHRLESLGLYLKNWENSLENQGYLASFIDSLFPHLADMDFQTPHAEKLEDVAFIIETIRIGRRRERRFHNPDDYFSTDDDDEILSD</sequence>
<accession>A0A409YAE2</accession>
<dbReference type="Gene3D" id="3.80.10.10">
    <property type="entry name" value="Ribonuclease Inhibitor"/>
    <property type="match status" value="1"/>
</dbReference>
<dbReference type="Proteomes" id="UP000284842">
    <property type="component" value="Unassembled WGS sequence"/>
</dbReference>
<evidence type="ECO:0000313" key="2">
    <source>
        <dbReference type="Proteomes" id="UP000284842"/>
    </source>
</evidence>
<reference evidence="1 2" key="1">
    <citation type="journal article" date="2018" name="Evol. Lett.">
        <title>Horizontal gene cluster transfer increased hallucinogenic mushroom diversity.</title>
        <authorList>
            <person name="Reynolds H.T."/>
            <person name="Vijayakumar V."/>
            <person name="Gluck-Thaler E."/>
            <person name="Korotkin H.B."/>
            <person name="Matheny P.B."/>
            <person name="Slot J.C."/>
        </authorList>
    </citation>
    <scope>NUCLEOTIDE SEQUENCE [LARGE SCALE GENOMIC DNA]</scope>
    <source>
        <strain evidence="1 2">2629</strain>
    </source>
</reference>
<protein>
    <recommendedName>
        <fullName evidence="3">F-box domain-containing protein</fullName>
    </recommendedName>
</protein>
<proteinExistence type="predicted"/>
<comment type="caution">
    <text evidence="1">The sequence shown here is derived from an EMBL/GenBank/DDBJ whole genome shotgun (WGS) entry which is preliminary data.</text>
</comment>
<evidence type="ECO:0000313" key="1">
    <source>
        <dbReference type="EMBL" id="PPQ99974.1"/>
    </source>
</evidence>
<gene>
    <name evidence="1" type="ORF">CVT24_009554</name>
</gene>
<name>A0A409YAE2_9AGAR</name>
<organism evidence="1 2">
    <name type="scientific">Panaeolus cyanescens</name>
    <dbReference type="NCBI Taxonomy" id="181874"/>
    <lineage>
        <taxon>Eukaryota</taxon>
        <taxon>Fungi</taxon>
        <taxon>Dikarya</taxon>
        <taxon>Basidiomycota</taxon>
        <taxon>Agaricomycotina</taxon>
        <taxon>Agaricomycetes</taxon>
        <taxon>Agaricomycetidae</taxon>
        <taxon>Agaricales</taxon>
        <taxon>Agaricineae</taxon>
        <taxon>Galeropsidaceae</taxon>
        <taxon>Panaeolus</taxon>
    </lineage>
</organism>
<dbReference type="AlphaFoldDB" id="A0A409YAE2"/>